<evidence type="ECO:0000313" key="2">
    <source>
        <dbReference type="EMBL" id="KAF7815161.1"/>
    </source>
</evidence>
<dbReference type="EMBL" id="JAAIUW010000009">
    <property type="protein sequence ID" value="KAF7815161.1"/>
    <property type="molecule type" value="Genomic_DNA"/>
</dbReference>
<proteinExistence type="predicted"/>
<feature type="region of interest" description="Disordered" evidence="1">
    <location>
        <begin position="317"/>
        <end position="338"/>
    </location>
</feature>
<sequence>MASIAIVKRKGFDSSSVVAKRPKILLDNPANERFETDFKSKGICAPREVNFEFFDKEPELNVFQLFSQMEESGEIVGQSMIRRKKVELTAENIRSWIGVKKGDFKRYSSREPIFMESYSIEKAAKKLGGSSNGEVTLGQGVVFVGEDWVGANVQGNYYNRLIQNMSFKKVGGKWIKLGKAKAEPREGSDKKKMNLKHGRRPPKSTKGSVSKNNEEKEESVDSDATMYSESLVHQSDEQQDVSSHLAPENEPKHEPEPPKSKHSPKANPSSSEPQPQPSMTPLTENREQLRNLTSQMTSAREEIYELKMIIIEMRAQQKEENMNKPTPSAIIPDQPPSA</sequence>
<feature type="compositionally biased region" description="Basic residues" evidence="1">
    <location>
        <begin position="193"/>
        <end position="203"/>
    </location>
</feature>
<feature type="compositionally biased region" description="Basic and acidic residues" evidence="1">
    <location>
        <begin position="247"/>
        <end position="259"/>
    </location>
</feature>
<protein>
    <submittedName>
        <fullName evidence="2">Uncharacterized protein</fullName>
    </submittedName>
</protein>
<dbReference type="AlphaFoldDB" id="A0A834T6M1"/>
<evidence type="ECO:0000313" key="3">
    <source>
        <dbReference type="Proteomes" id="UP000634136"/>
    </source>
</evidence>
<evidence type="ECO:0000256" key="1">
    <source>
        <dbReference type="SAM" id="MobiDB-lite"/>
    </source>
</evidence>
<accession>A0A834T6M1</accession>
<feature type="compositionally biased region" description="Basic and acidic residues" evidence="1">
    <location>
        <begin position="180"/>
        <end position="192"/>
    </location>
</feature>
<comment type="caution">
    <text evidence="2">The sequence shown here is derived from an EMBL/GenBank/DDBJ whole genome shotgun (WGS) entry which is preliminary data.</text>
</comment>
<dbReference type="OrthoDB" id="848707at2759"/>
<name>A0A834T6M1_9FABA</name>
<organism evidence="2 3">
    <name type="scientific">Senna tora</name>
    <dbReference type="NCBI Taxonomy" id="362788"/>
    <lineage>
        <taxon>Eukaryota</taxon>
        <taxon>Viridiplantae</taxon>
        <taxon>Streptophyta</taxon>
        <taxon>Embryophyta</taxon>
        <taxon>Tracheophyta</taxon>
        <taxon>Spermatophyta</taxon>
        <taxon>Magnoliopsida</taxon>
        <taxon>eudicotyledons</taxon>
        <taxon>Gunneridae</taxon>
        <taxon>Pentapetalae</taxon>
        <taxon>rosids</taxon>
        <taxon>fabids</taxon>
        <taxon>Fabales</taxon>
        <taxon>Fabaceae</taxon>
        <taxon>Caesalpinioideae</taxon>
        <taxon>Cassia clade</taxon>
        <taxon>Senna</taxon>
    </lineage>
</organism>
<dbReference type="Proteomes" id="UP000634136">
    <property type="component" value="Unassembled WGS sequence"/>
</dbReference>
<reference evidence="2" key="1">
    <citation type="submission" date="2020-09" db="EMBL/GenBank/DDBJ databases">
        <title>Genome-Enabled Discovery of Anthraquinone Biosynthesis in Senna tora.</title>
        <authorList>
            <person name="Kang S.-H."/>
            <person name="Pandey R.P."/>
            <person name="Lee C.-M."/>
            <person name="Sim J.-S."/>
            <person name="Jeong J.-T."/>
            <person name="Choi B.-S."/>
            <person name="Jung M."/>
            <person name="Ginzburg D."/>
            <person name="Zhao K."/>
            <person name="Won S.Y."/>
            <person name="Oh T.-J."/>
            <person name="Yu Y."/>
            <person name="Kim N.-H."/>
            <person name="Lee O.R."/>
            <person name="Lee T.-H."/>
            <person name="Bashyal P."/>
            <person name="Kim T.-S."/>
            <person name="Lee W.-H."/>
            <person name="Kawkins C."/>
            <person name="Kim C.-K."/>
            <person name="Kim J.S."/>
            <person name="Ahn B.O."/>
            <person name="Rhee S.Y."/>
            <person name="Sohng J.K."/>
        </authorList>
    </citation>
    <scope>NUCLEOTIDE SEQUENCE</scope>
    <source>
        <tissue evidence="2">Leaf</tissue>
    </source>
</reference>
<feature type="region of interest" description="Disordered" evidence="1">
    <location>
        <begin position="179"/>
        <end position="296"/>
    </location>
</feature>
<gene>
    <name evidence="2" type="ORF">G2W53_029130</name>
</gene>
<keyword evidence="3" id="KW-1185">Reference proteome</keyword>